<feature type="compositionally biased region" description="Basic residues" evidence="2">
    <location>
        <begin position="359"/>
        <end position="371"/>
    </location>
</feature>
<feature type="domain" description="Class II aldolase/adducin N-terminal" evidence="3">
    <location>
        <begin position="135"/>
        <end position="308"/>
    </location>
</feature>
<dbReference type="SUPFAM" id="SSF53639">
    <property type="entry name" value="AraD/HMP-PK domain-like"/>
    <property type="match status" value="1"/>
</dbReference>
<feature type="compositionally biased region" description="Basic residues" evidence="2">
    <location>
        <begin position="451"/>
        <end position="462"/>
    </location>
</feature>
<dbReference type="InterPro" id="IPR036409">
    <property type="entry name" value="Aldolase_II/adducin_N_sf"/>
</dbReference>
<feature type="region of interest" description="Disordered" evidence="2">
    <location>
        <begin position="1"/>
        <end position="25"/>
    </location>
</feature>
<dbReference type="InterPro" id="IPR001303">
    <property type="entry name" value="Aldolase_II/adducin_N"/>
</dbReference>
<feature type="region of interest" description="Disordered" evidence="2">
    <location>
        <begin position="428"/>
        <end position="462"/>
    </location>
</feature>
<evidence type="ECO:0000256" key="2">
    <source>
        <dbReference type="SAM" id="MobiDB-lite"/>
    </source>
</evidence>
<proteinExistence type="inferred from homology"/>
<comment type="caution">
    <text evidence="4">The sequence shown here is derived from an EMBL/GenBank/DDBJ whole genome shotgun (WGS) entry which is preliminary data.</text>
</comment>
<dbReference type="GO" id="GO:0005886">
    <property type="term" value="C:plasma membrane"/>
    <property type="evidence" value="ECO:0007669"/>
    <property type="project" value="UniProtKB-SubCell"/>
</dbReference>
<evidence type="ECO:0000256" key="1">
    <source>
        <dbReference type="ARBA" id="ARBA00006274"/>
    </source>
</evidence>
<dbReference type="SMART" id="SM01007">
    <property type="entry name" value="Aldolase_II"/>
    <property type="match status" value="1"/>
</dbReference>
<dbReference type="Gene3D" id="3.40.225.10">
    <property type="entry name" value="Class II aldolase/adducin N-terminal domain"/>
    <property type="match status" value="1"/>
</dbReference>
<dbReference type="Proteomes" id="UP001626550">
    <property type="component" value="Unassembled WGS sequence"/>
</dbReference>
<dbReference type="EMBL" id="JBJKFK010001228">
    <property type="protein sequence ID" value="KAL3313675.1"/>
    <property type="molecule type" value="Genomic_DNA"/>
</dbReference>
<keyword evidence="5" id="KW-1185">Reference proteome</keyword>
<dbReference type="PANTHER" id="PTHR10672">
    <property type="entry name" value="ADDUCIN"/>
    <property type="match status" value="1"/>
</dbReference>
<evidence type="ECO:0000313" key="5">
    <source>
        <dbReference type="Proteomes" id="UP001626550"/>
    </source>
</evidence>
<dbReference type="Pfam" id="PF00596">
    <property type="entry name" value="Aldolase_II"/>
    <property type="match status" value="1"/>
</dbReference>
<feature type="compositionally biased region" description="Basic and acidic residues" evidence="2">
    <location>
        <begin position="7"/>
        <end position="24"/>
    </location>
</feature>
<name>A0ABD2Q2E7_9PLAT</name>
<evidence type="ECO:0000313" key="4">
    <source>
        <dbReference type="EMBL" id="KAL3313675.1"/>
    </source>
</evidence>
<organism evidence="4 5">
    <name type="scientific">Cichlidogyrus casuarinus</name>
    <dbReference type="NCBI Taxonomy" id="1844966"/>
    <lineage>
        <taxon>Eukaryota</taxon>
        <taxon>Metazoa</taxon>
        <taxon>Spiralia</taxon>
        <taxon>Lophotrochozoa</taxon>
        <taxon>Platyhelminthes</taxon>
        <taxon>Monogenea</taxon>
        <taxon>Monopisthocotylea</taxon>
        <taxon>Dactylogyridea</taxon>
        <taxon>Ancyrocephalidae</taxon>
        <taxon>Cichlidogyrus</taxon>
    </lineage>
</organism>
<comment type="similarity">
    <text evidence="1">Belongs to the aldolase class II family. Adducin subfamily.</text>
</comment>
<evidence type="ECO:0000259" key="3">
    <source>
        <dbReference type="SMART" id="SM01007"/>
    </source>
</evidence>
<dbReference type="InterPro" id="IPR051017">
    <property type="entry name" value="Aldolase-II_Adducin_sf"/>
</dbReference>
<dbReference type="PANTHER" id="PTHR10672:SF3">
    <property type="entry name" value="PROTEIN HU-LI TAI SHAO"/>
    <property type="match status" value="1"/>
</dbReference>
<accession>A0ABD2Q2E7</accession>
<feature type="region of interest" description="Disordered" evidence="2">
    <location>
        <begin position="351"/>
        <end position="387"/>
    </location>
</feature>
<protein>
    <submittedName>
        <fullName evidence="4">Alpha-adducin</fullName>
    </submittedName>
</protein>
<dbReference type="AlphaFoldDB" id="A0ABD2Q2E7"/>
<feature type="non-terminal residue" evidence="4">
    <location>
        <position position="462"/>
    </location>
</feature>
<reference evidence="4 5" key="1">
    <citation type="submission" date="2024-11" db="EMBL/GenBank/DDBJ databases">
        <title>Adaptive evolution of stress response genes in parasites aligns with host niche diversity.</title>
        <authorList>
            <person name="Hahn C."/>
            <person name="Resl P."/>
        </authorList>
    </citation>
    <scope>NUCLEOTIDE SEQUENCE [LARGE SCALE GENOMIC DNA]</scope>
    <source>
        <strain evidence="4">EGGRZ-B1_66</strain>
        <tissue evidence="4">Body</tissue>
    </source>
</reference>
<gene>
    <name evidence="4" type="primary">ADD1_3</name>
    <name evidence="4" type="ORF">Ciccas_007720</name>
</gene>
<feature type="compositionally biased region" description="Low complexity" evidence="2">
    <location>
        <begin position="372"/>
        <end position="383"/>
    </location>
</feature>
<sequence length="462" mass="51136">MTAAAVETKKWTFKDGKDPEDPQYRKSLQTPASIKMDLTLVKDKKRVETILQSSTFREELEEVIDAHLRSSDYPGISTSFLSLQHIVDLFSPAPGKKPASGGGLTKTQRLNVIPINDLRSGANNFYSRNERLLRCKLASVFRLLDLFSWNTSSNTHVTARVSREKEHFLINPFGLLFHEITASSLLKIDTRGNVIDEGSTVLGLKQDSWKLNAFVHSARPDIRVVSVMSTKLLPLSKEAMILGPISYFDPSEMTSQSESVERAAVSEALGPTAKVMFIKSMGLFAMGETIDEAWHYATNAMVACETQLTLSSLGLENLVIPSQEVCQRTYDSWRSAELGGLSRREAAMEMRVTHAAEQKRKRLQQQAKGKKAASAEPSSTSATIGPTPWRLGELEFEAMMRHLDNAGYRTGHLYRFATLNSDLLPAVSATRPSSRDTSPRVHSPTPLATTKGRRSRAHSPAG</sequence>